<sequence>MSTEGKIYLVRARFGLANIYQNQVNRTQSMSINSQDVDLLNVSKINGRVSQNTLHEIGVRTGGVSTQADGYAFIEDGWDAPRRGLAMLEFEIESAMNVEEKLHILGYLAGGSASVDEGVPEDVMFVPVRNWVVNKTMQMLHTGMMKSTSNLTSASQVLLNNPMASGGSFAIRPLDIVDGASGMVADDVQDQSMNGGMESQYVGTSNSILQHNGAAYSKAKNQSPGEYAKQLLKSSLRAGSSMETSRDPYGSMGDACMDPGLSETALHRDPFFKTMRHALGMGQMQGFQGFSVGQIAYVFENLPDVMDLSTCDDNRFQIEDHRLTTNELGSSNYNEIIGNELSSLAQYILVESELGYLDIVATNNVQNSVDSINGMPVGFIVGESGLLVDGLEGSLEERVEKAKELFLSHFFLKYATPYLHDRTLISFRMTMRLFGETVIEIFTNGDESNKRRIAFPTFSTNRTDLTLASMESAVNTGTTFFRNLKDYFNF</sequence>
<proteinExistence type="predicted"/>
<organism evidence="1 2">
    <name type="scientific">Klebsiella phage Miami</name>
    <dbReference type="NCBI Taxonomy" id="2767581"/>
    <lineage>
        <taxon>Viruses</taxon>
        <taxon>Duplodnaviria</taxon>
        <taxon>Heunggongvirae</taxon>
        <taxon>Uroviricota</taxon>
        <taxon>Caudoviricetes</taxon>
        <taxon>Chimalliviridae</taxon>
        <taxon>Miamivirus</taxon>
        <taxon>Miamivirus miami</taxon>
    </lineage>
</organism>
<gene>
    <name evidence="1" type="ORF">CPT_Miami_295</name>
</gene>
<protein>
    <submittedName>
        <fullName evidence="1">Uncharacterized protein</fullName>
    </submittedName>
</protein>
<evidence type="ECO:0000313" key="1">
    <source>
        <dbReference type="EMBL" id="QPB09390.1"/>
    </source>
</evidence>
<name>A0A873WDC8_9CAUD</name>
<accession>A0A873WDC8</accession>
<keyword evidence="2" id="KW-1185">Reference proteome</keyword>
<dbReference type="Proteomes" id="UP000662782">
    <property type="component" value="Segment"/>
</dbReference>
<dbReference type="EMBL" id="MT701590">
    <property type="protein sequence ID" value="QPB09390.1"/>
    <property type="molecule type" value="Genomic_DNA"/>
</dbReference>
<reference evidence="1 2" key="1">
    <citation type="submission" date="2020-07" db="EMBL/GenBank/DDBJ databases">
        <title>Complete genome sequence of Klebsiella pneumoniae phage Miami.</title>
        <authorList>
            <person name="Mora D.A."/>
            <person name="Lessor L."/>
            <person name="Gill J."/>
            <person name="Liu M."/>
        </authorList>
    </citation>
    <scope>NUCLEOTIDE SEQUENCE [LARGE SCALE GENOMIC DNA]</scope>
</reference>
<evidence type="ECO:0000313" key="2">
    <source>
        <dbReference type="Proteomes" id="UP000662782"/>
    </source>
</evidence>